<dbReference type="InterPro" id="IPR032675">
    <property type="entry name" value="LRR_dom_sf"/>
</dbReference>
<evidence type="ECO:0000313" key="1">
    <source>
        <dbReference type="EMBL" id="KAJ7073447.1"/>
    </source>
</evidence>
<keyword evidence="2" id="KW-1185">Reference proteome</keyword>
<gene>
    <name evidence="1" type="ORF">B0H15DRAFT_806707</name>
</gene>
<name>A0AAD6TSU4_9AGAR</name>
<sequence>MVNVFSEAPSLREVDISVYTRWISLPWIQLTHLRLSKIVLSECLNILQKTLKLEVLRLSDLDGLGSNPSRPHVILPSLRTLSLSHDPDTIIEHLTLPALQTLGLRSIDIASPTRWVNIGLRSAWPLRSITTWEMAPNARDICLRSLPSLALVNIYNSNNEHDYYDSLVNLLAHDDQFLPALCSLALHSFYVIPTLPLPLKEMVEMVEMVASRWNGKRAGVSKLESFHLAVVRGAQSVKATDKLRMELLPLATEGLQVDIRIN</sequence>
<dbReference type="SUPFAM" id="SSF52058">
    <property type="entry name" value="L domain-like"/>
    <property type="match status" value="1"/>
</dbReference>
<dbReference type="Proteomes" id="UP001222325">
    <property type="component" value="Unassembled WGS sequence"/>
</dbReference>
<evidence type="ECO:0000313" key="2">
    <source>
        <dbReference type="Proteomes" id="UP001222325"/>
    </source>
</evidence>
<proteinExistence type="predicted"/>
<reference evidence="1" key="1">
    <citation type="submission" date="2023-03" db="EMBL/GenBank/DDBJ databases">
        <title>Massive genome expansion in bonnet fungi (Mycena s.s.) driven by repeated elements and novel gene families across ecological guilds.</title>
        <authorList>
            <consortium name="Lawrence Berkeley National Laboratory"/>
            <person name="Harder C.B."/>
            <person name="Miyauchi S."/>
            <person name="Viragh M."/>
            <person name="Kuo A."/>
            <person name="Thoen E."/>
            <person name="Andreopoulos B."/>
            <person name="Lu D."/>
            <person name="Skrede I."/>
            <person name="Drula E."/>
            <person name="Henrissat B."/>
            <person name="Morin E."/>
            <person name="Kohler A."/>
            <person name="Barry K."/>
            <person name="LaButti K."/>
            <person name="Morin E."/>
            <person name="Salamov A."/>
            <person name="Lipzen A."/>
            <person name="Mereny Z."/>
            <person name="Hegedus B."/>
            <person name="Baldrian P."/>
            <person name="Stursova M."/>
            <person name="Weitz H."/>
            <person name="Taylor A."/>
            <person name="Grigoriev I.V."/>
            <person name="Nagy L.G."/>
            <person name="Martin F."/>
            <person name="Kauserud H."/>
        </authorList>
    </citation>
    <scope>NUCLEOTIDE SEQUENCE</scope>
    <source>
        <strain evidence="1">CBHHK173m</strain>
    </source>
</reference>
<organism evidence="1 2">
    <name type="scientific">Mycena belliarum</name>
    <dbReference type="NCBI Taxonomy" id="1033014"/>
    <lineage>
        <taxon>Eukaryota</taxon>
        <taxon>Fungi</taxon>
        <taxon>Dikarya</taxon>
        <taxon>Basidiomycota</taxon>
        <taxon>Agaricomycotina</taxon>
        <taxon>Agaricomycetes</taxon>
        <taxon>Agaricomycetidae</taxon>
        <taxon>Agaricales</taxon>
        <taxon>Marasmiineae</taxon>
        <taxon>Mycenaceae</taxon>
        <taxon>Mycena</taxon>
    </lineage>
</organism>
<dbReference type="AlphaFoldDB" id="A0AAD6TSU4"/>
<dbReference type="EMBL" id="JARJCN010000113">
    <property type="protein sequence ID" value="KAJ7073447.1"/>
    <property type="molecule type" value="Genomic_DNA"/>
</dbReference>
<accession>A0AAD6TSU4</accession>
<protein>
    <submittedName>
        <fullName evidence="1">Uncharacterized protein</fullName>
    </submittedName>
</protein>
<comment type="caution">
    <text evidence="1">The sequence shown here is derived from an EMBL/GenBank/DDBJ whole genome shotgun (WGS) entry which is preliminary data.</text>
</comment>
<dbReference type="Gene3D" id="3.80.10.10">
    <property type="entry name" value="Ribonuclease Inhibitor"/>
    <property type="match status" value="1"/>
</dbReference>